<reference evidence="2 3" key="1">
    <citation type="submission" date="2015-10" db="EMBL/GenBank/DDBJ databases">
        <title>Genome analyses suggest a sexual origin of heterokaryosis in a supposedly ancient asexual fungus.</title>
        <authorList>
            <person name="Ropars J."/>
            <person name="Sedzielewska K."/>
            <person name="Noel J."/>
            <person name="Charron P."/>
            <person name="Farinelli L."/>
            <person name="Marton T."/>
            <person name="Kruger M."/>
            <person name="Pelin A."/>
            <person name="Brachmann A."/>
            <person name="Corradi N."/>
        </authorList>
    </citation>
    <scope>NUCLEOTIDE SEQUENCE [LARGE SCALE GENOMIC DNA]</scope>
    <source>
        <strain evidence="2 3">A4</strain>
    </source>
</reference>
<dbReference type="OrthoDB" id="2329553at2759"/>
<dbReference type="GO" id="GO:0005524">
    <property type="term" value="F:ATP binding"/>
    <property type="evidence" value="ECO:0007669"/>
    <property type="project" value="InterPro"/>
</dbReference>
<evidence type="ECO:0000259" key="1">
    <source>
        <dbReference type="PROSITE" id="PS50011"/>
    </source>
</evidence>
<dbReference type="InterPro" id="IPR011009">
    <property type="entry name" value="Kinase-like_dom_sf"/>
</dbReference>
<dbReference type="AlphaFoldDB" id="A0A2I1GSY6"/>
<dbReference type="Gene3D" id="1.10.510.10">
    <property type="entry name" value="Transferase(Phosphotransferase) domain 1"/>
    <property type="match status" value="1"/>
</dbReference>
<dbReference type="Pfam" id="PF00069">
    <property type="entry name" value="Pkinase"/>
    <property type="match status" value="1"/>
</dbReference>
<evidence type="ECO:0000313" key="3">
    <source>
        <dbReference type="Proteomes" id="UP000234323"/>
    </source>
</evidence>
<gene>
    <name evidence="2" type="ORF">RhiirA4_465810</name>
</gene>
<dbReference type="PROSITE" id="PS50011">
    <property type="entry name" value="PROTEIN_KINASE_DOM"/>
    <property type="match status" value="1"/>
</dbReference>
<dbReference type="GO" id="GO:0004672">
    <property type="term" value="F:protein kinase activity"/>
    <property type="evidence" value="ECO:0007669"/>
    <property type="project" value="InterPro"/>
</dbReference>
<dbReference type="InterPro" id="IPR000719">
    <property type="entry name" value="Prot_kinase_dom"/>
</dbReference>
<proteinExistence type="predicted"/>
<organism evidence="2 3">
    <name type="scientific">Rhizophagus irregularis</name>
    <dbReference type="NCBI Taxonomy" id="588596"/>
    <lineage>
        <taxon>Eukaryota</taxon>
        <taxon>Fungi</taxon>
        <taxon>Fungi incertae sedis</taxon>
        <taxon>Mucoromycota</taxon>
        <taxon>Glomeromycotina</taxon>
        <taxon>Glomeromycetes</taxon>
        <taxon>Glomerales</taxon>
        <taxon>Glomeraceae</taxon>
        <taxon>Rhizophagus</taxon>
    </lineage>
</organism>
<evidence type="ECO:0000313" key="2">
    <source>
        <dbReference type="EMBL" id="PKY49717.1"/>
    </source>
</evidence>
<protein>
    <recommendedName>
        <fullName evidence="1">Protein kinase domain-containing protein</fullName>
    </recommendedName>
</protein>
<dbReference type="EMBL" id="LLXI01000774">
    <property type="protein sequence ID" value="PKY49717.1"/>
    <property type="molecule type" value="Genomic_DNA"/>
</dbReference>
<dbReference type="VEuPathDB" id="FungiDB:FUN_009389"/>
<keyword evidence="3" id="KW-1185">Reference proteome</keyword>
<sequence>MQITSHLRTGKECIVFLVQVYDYEIKDAVLKIEVCKNTEIFQVCCEISVLHALSDLSCIPKILFEGYTMRGSLALLTDFVGLPLESWISDNGNIDDYTIFQIILDLLSCLKKIHAHGYIYGDVAIRNVIQRNGHFYFIDFGLATSLQFYFNPWQEIIQDYDGLCQIIGIIKFGKKMSFLELIDKLKGKLKSFVIFVENASRWKTTDKEEKYLEKFDAIIRQFYEKLPKKILQI</sequence>
<comment type="caution">
    <text evidence="2">The sequence shown here is derived from an EMBL/GenBank/DDBJ whole genome shotgun (WGS) entry which is preliminary data.</text>
</comment>
<dbReference type="VEuPathDB" id="FungiDB:RhiirFUN_023223"/>
<name>A0A2I1GSY6_9GLOM</name>
<dbReference type="VEuPathDB" id="FungiDB:RhiirA1_533418"/>
<dbReference type="SUPFAM" id="SSF56112">
    <property type="entry name" value="Protein kinase-like (PK-like)"/>
    <property type="match status" value="1"/>
</dbReference>
<accession>A0A2I1GSY6</accession>
<dbReference type="SMART" id="SM00220">
    <property type="entry name" value="S_TKc"/>
    <property type="match status" value="1"/>
</dbReference>
<feature type="domain" description="Protein kinase" evidence="1">
    <location>
        <begin position="1"/>
        <end position="233"/>
    </location>
</feature>
<dbReference type="Proteomes" id="UP000234323">
    <property type="component" value="Unassembled WGS sequence"/>
</dbReference>